<evidence type="ECO:0000313" key="5">
    <source>
        <dbReference type="Proteomes" id="UP000472260"/>
    </source>
</evidence>
<feature type="transmembrane region" description="Helical" evidence="2">
    <location>
        <begin position="32"/>
        <end position="53"/>
    </location>
</feature>
<dbReference type="PROSITE" id="PS50041">
    <property type="entry name" value="C_TYPE_LECTIN_2"/>
    <property type="match status" value="1"/>
</dbReference>
<dbReference type="AlphaFoldDB" id="A0A671S3V1"/>
<dbReference type="InterPro" id="IPR001304">
    <property type="entry name" value="C-type_lectin-like"/>
</dbReference>
<evidence type="ECO:0000256" key="2">
    <source>
        <dbReference type="SAM" id="Phobius"/>
    </source>
</evidence>
<keyword evidence="1" id="KW-0430">Lectin</keyword>
<dbReference type="GO" id="GO:0030246">
    <property type="term" value="F:carbohydrate binding"/>
    <property type="evidence" value="ECO:0007669"/>
    <property type="project" value="UniProtKB-KW"/>
</dbReference>
<organism evidence="4 5">
    <name type="scientific">Sinocyclocheilus anshuiensis</name>
    <dbReference type="NCBI Taxonomy" id="1608454"/>
    <lineage>
        <taxon>Eukaryota</taxon>
        <taxon>Metazoa</taxon>
        <taxon>Chordata</taxon>
        <taxon>Craniata</taxon>
        <taxon>Vertebrata</taxon>
        <taxon>Euteleostomi</taxon>
        <taxon>Actinopterygii</taxon>
        <taxon>Neopterygii</taxon>
        <taxon>Teleostei</taxon>
        <taxon>Ostariophysi</taxon>
        <taxon>Cypriniformes</taxon>
        <taxon>Cyprinidae</taxon>
        <taxon>Cyprininae</taxon>
        <taxon>Sinocyclocheilus</taxon>
    </lineage>
</organism>
<dbReference type="Gene3D" id="3.10.100.10">
    <property type="entry name" value="Mannose-Binding Protein A, subunit A"/>
    <property type="match status" value="1"/>
</dbReference>
<evidence type="ECO:0000256" key="1">
    <source>
        <dbReference type="ARBA" id="ARBA00022734"/>
    </source>
</evidence>
<keyword evidence="2" id="KW-0472">Membrane</keyword>
<keyword evidence="5" id="KW-1185">Reference proteome</keyword>
<evidence type="ECO:0000313" key="4">
    <source>
        <dbReference type="Ensembl" id="ENSSANP00000090686.1"/>
    </source>
</evidence>
<dbReference type="SUPFAM" id="SSF56436">
    <property type="entry name" value="C-type lectin-like"/>
    <property type="match status" value="1"/>
</dbReference>
<protein>
    <submittedName>
        <fullName evidence="4">Immune-related, lectin-like receptor 4</fullName>
    </submittedName>
</protein>
<reference evidence="4" key="2">
    <citation type="submission" date="2025-09" db="UniProtKB">
        <authorList>
            <consortium name="Ensembl"/>
        </authorList>
    </citation>
    <scope>IDENTIFICATION</scope>
</reference>
<dbReference type="SMART" id="SM00034">
    <property type="entry name" value="CLECT"/>
    <property type="match status" value="1"/>
</dbReference>
<dbReference type="InterPro" id="IPR016186">
    <property type="entry name" value="C-type_lectin-like/link_sf"/>
</dbReference>
<sequence>LSLRIIYAIIICLKELKKAVSSPQKSKPCCDCVRLVLMLFCILLTGVLIALSFQCTHVPLTLKKFEDLHQLQNTLNENLTAFSVALQDMHHWAQNLSKAPKDSACPKDWEYHAGKCYHFSTNELNWTDSPDACISDGGHLLIINSRDKPFYLFWIGLTDEKNRWLWVDNTKLNEDIGYWTAKEQDNWPGHEGVLQWRELCSHNYIQELNRCLMQSATTHSGYVHTQPELSLSDLFFPSRNICVHTKL</sequence>
<feature type="domain" description="C-type lectin" evidence="3">
    <location>
        <begin position="112"/>
        <end position="200"/>
    </location>
</feature>
<dbReference type="PANTHER" id="PTHR46746">
    <property type="entry name" value="KILLER CELL LECTIN-LIKE RECEPTOR SUBFAMILY F MEMBER 2"/>
    <property type="match status" value="1"/>
</dbReference>
<name>A0A671S3V1_9TELE</name>
<evidence type="ECO:0000259" key="3">
    <source>
        <dbReference type="PROSITE" id="PS50041"/>
    </source>
</evidence>
<keyword evidence="2" id="KW-1133">Transmembrane helix</keyword>
<dbReference type="InterPro" id="IPR016187">
    <property type="entry name" value="CTDL_fold"/>
</dbReference>
<dbReference type="PANTHER" id="PTHR46746:SF3">
    <property type="entry name" value="C-TYPE LECTIN DOMAIN-CONTAINING PROTEIN-RELATED"/>
    <property type="match status" value="1"/>
</dbReference>
<reference evidence="4" key="1">
    <citation type="submission" date="2025-08" db="UniProtKB">
        <authorList>
            <consortium name="Ensembl"/>
        </authorList>
    </citation>
    <scope>IDENTIFICATION</scope>
</reference>
<dbReference type="GO" id="GO:0005886">
    <property type="term" value="C:plasma membrane"/>
    <property type="evidence" value="ECO:0007669"/>
    <property type="project" value="TreeGrafter"/>
</dbReference>
<dbReference type="Proteomes" id="UP000472260">
    <property type="component" value="Unassembled WGS sequence"/>
</dbReference>
<dbReference type="Ensembl" id="ENSSANT00000096326.1">
    <property type="protein sequence ID" value="ENSSANP00000090686.1"/>
    <property type="gene ID" value="ENSSANG00000044830.1"/>
</dbReference>
<dbReference type="InterPro" id="IPR051379">
    <property type="entry name" value="C-type_Lectin_Receptor_IMM"/>
</dbReference>
<accession>A0A671S3V1</accession>
<keyword evidence="2" id="KW-0812">Transmembrane</keyword>
<proteinExistence type="predicted"/>